<dbReference type="GO" id="GO:0016020">
    <property type="term" value="C:membrane"/>
    <property type="evidence" value="ECO:0007669"/>
    <property type="project" value="UniProtKB-SubCell"/>
</dbReference>
<feature type="transmembrane region" description="Helical" evidence="3">
    <location>
        <begin position="41"/>
        <end position="64"/>
    </location>
</feature>
<keyword evidence="3" id="KW-0472">Membrane</keyword>
<keyword evidence="6" id="KW-1185">Reference proteome</keyword>
<comment type="similarity">
    <text evidence="2">Belongs to the major facilitator superfamily. Monocarboxylate porter (TC 2.A.1.13) family.</text>
</comment>
<accession>A0AAD4LMD3</accession>
<evidence type="ECO:0000313" key="5">
    <source>
        <dbReference type="EMBL" id="KAH8992475.1"/>
    </source>
</evidence>
<dbReference type="Proteomes" id="UP001201163">
    <property type="component" value="Unassembled WGS sequence"/>
</dbReference>
<evidence type="ECO:0000256" key="1">
    <source>
        <dbReference type="ARBA" id="ARBA00004141"/>
    </source>
</evidence>
<reference evidence="5" key="1">
    <citation type="submission" date="2022-01" db="EMBL/GenBank/DDBJ databases">
        <title>Comparative genomics reveals a dynamic genome evolution in the ectomycorrhizal milk-cap (Lactarius) mushrooms.</title>
        <authorList>
            <consortium name="DOE Joint Genome Institute"/>
            <person name="Lebreton A."/>
            <person name="Tang N."/>
            <person name="Kuo A."/>
            <person name="LaButti K."/>
            <person name="Drula E."/>
            <person name="Barry K."/>
            <person name="Clum A."/>
            <person name="Lipzen A."/>
            <person name="Mousain D."/>
            <person name="Ng V."/>
            <person name="Wang R."/>
            <person name="Wang X."/>
            <person name="Dai Y."/>
            <person name="Henrissat B."/>
            <person name="Grigoriev I.V."/>
            <person name="Guerin-Laguette A."/>
            <person name="Yu F."/>
            <person name="Martin F.M."/>
        </authorList>
    </citation>
    <scope>NUCLEOTIDE SEQUENCE</scope>
    <source>
        <strain evidence="5">QP</strain>
    </source>
</reference>
<dbReference type="InterPro" id="IPR050327">
    <property type="entry name" value="Proton-linked_MCT"/>
</dbReference>
<proteinExistence type="inferred from homology"/>
<dbReference type="GO" id="GO:0022857">
    <property type="term" value="F:transmembrane transporter activity"/>
    <property type="evidence" value="ECO:0007669"/>
    <property type="project" value="InterPro"/>
</dbReference>
<name>A0AAD4LMD3_9AGAM</name>
<dbReference type="Gene3D" id="1.20.1250.20">
    <property type="entry name" value="MFS general substrate transporter like domains"/>
    <property type="match status" value="2"/>
</dbReference>
<feature type="domain" description="Major facilitator superfamily (MFS) profile" evidence="4">
    <location>
        <begin position="239"/>
        <end position="449"/>
    </location>
</feature>
<protein>
    <submittedName>
        <fullName evidence="5">MFS general substrate transporter</fullName>
    </submittedName>
</protein>
<dbReference type="InterPro" id="IPR020846">
    <property type="entry name" value="MFS_dom"/>
</dbReference>
<evidence type="ECO:0000256" key="2">
    <source>
        <dbReference type="ARBA" id="ARBA00006727"/>
    </source>
</evidence>
<dbReference type="InterPro" id="IPR036259">
    <property type="entry name" value="MFS_trans_sf"/>
</dbReference>
<feature type="transmembrane region" description="Helical" evidence="3">
    <location>
        <begin position="116"/>
        <end position="133"/>
    </location>
</feature>
<dbReference type="AlphaFoldDB" id="A0AAD4LMD3"/>
<feature type="transmembrane region" description="Helical" evidence="3">
    <location>
        <begin position="415"/>
        <end position="437"/>
    </location>
</feature>
<feature type="transmembrane region" description="Helical" evidence="3">
    <location>
        <begin position="208"/>
        <end position="227"/>
    </location>
</feature>
<feature type="transmembrane region" description="Helical" evidence="3">
    <location>
        <begin position="85"/>
        <end position="110"/>
    </location>
</feature>
<feature type="transmembrane region" description="Helical" evidence="3">
    <location>
        <begin position="247"/>
        <end position="269"/>
    </location>
</feature>
<dbReference type="PANTHER" id="PTHR11360">
    <property type="entry name" value="MONOCARBOXYLATE TRANSPORTER"/>
    <property type="match status" value="1"/>
</dbReference>
<dbReference type="PROSITE" id="PS50850">
    <property type="entry name" value="MFS"/>
    <property type="match status" value="1"/>
</dbReference>
<evidence type="ECO:0000256" key="3">
    <source>
        <dbReference type="SAM" id="Phobius"/>
    </source>
</evidence>
<feature type="transmembrane region" description="Helical" evidence="3">
    <location>
        <begin position="338"/>
        <end position="355"/>
    </location>
</feature>
<feature type="transmembrane region" description="Helical" evidence="3">
    <location>
        <begin position="175"/>
        <end position="196"/>
    </location>
</feature>
<comment type="subcellular location">
    <subcellularLocation>
        <location evidence="1">Membrane</location>
        <topology evidence="1">Multi-pass membrane protein</topology>
    </subcellularLocation>
</comment>
<organism evidence="5 6">
    <name type="scientific">Lactarius akahatsu</name>
    <dbReference type="NCBI Taxonomy" id="416441"/>
    <lineage>
        <taxon>Eukaryota</taxon>
        <taxon>Fungi</taxon>
        <taxon>Dikarya</taxon>
        <taxon>Basidiomycota</taxon>
        <taxon>Agaricomycotina</taxon>
        <taxon>Agaricomycetes</taxon>
        <taxon>Russulales</taxon>
        <taxon>Russulaceae</taxon>
        <taxon>Lactarius</taxon>
    </lineage>
</organism>
<dbReference type="PANTHER" id="PTHR11360:SF284">
    <property type="entry name" value="EG:103B4.3 PROTEIN-RELATED"/>
    <property type="match status" value="1"/>
</dbReference>
<feature type="transmembrane region" description="Helical" evidence="3">
    <location>
        <begin position="140"/>
        <end position="160"/>
    </location>
</feature>
<evidence type="ECO:0000259" key="4">
    <source>
        <dbReference type="PROSITE" id="PS50850"/>
    </source>
</evidence>
<comment type="caution">
    <text evidence="5">The sequence shown here is derived from an EMBL/GenBank/DDBJ whole genome shotgun (WGS) entry which is preliminary data.</text>
</comment>
<keyword evidence="3" id="KW-1133">Transmembrane helix</keyword>
<feature type="transmembrane region" description="Helical" evidence="3">
    <location>
        <begin position="276"/>
        <end position="294"/>
    </location>
</feature>
<sequence length="449" mass="48262">MSSSTLDESCIYKDKDYGSKDSDTTSVWTESTVDGLRPTRLYQFALLLAGFMTTFQTIGMNQSYGVFQDYYTSTNSTIIDAREQYAMVSLIGTIGSGLTWSGSIFVSLIISSGCDLRLMCLSGTTIMSLGLLLSSFATKLWQLFITQAFLFGVGASMLYYPMTSLTPPFFDKHRGFAMGIALSGSGAGGLVFAPVTQALIDQWGASKTLRILGVWNFVVLIPISFVIRRPPGYSPVRPSFALAKKGAFILQLFTAFLQAAGNIIPLYYLPLYSTTVLGFSAQTASMLLAVNNAANSVARVTTGLLADYVGRQNTMIACVCFSAITVLTLWLDAARGRFLAFVVLYGIGSGGYSALLPTTIAEVYGAEQYSAANAAIYFVRGFGAVFGAPVAGAILGTQNNHEAGSLSGLRTRFIYVAVFDGIVLGVAGICVTLVRWFDAKNKGVWKWKA</sequence>
<dbReference type="EMBL" id="JAKELL010000022">
    <property type="protein sequence ID" value="KAH8992475.1"/>
    <property type="molecule type" value="Genomic_DNA"/>
</dbReference>
<gene>
    <name evidence="5" type="ORF">EDB92DRAFT_1988296</name>
</gene>
<dbReference type="SUPFAM" id="SSF103473">
    <property type="entry name" value="MFS general substrate transporter"/>
    <property type="match status" value="1"/>
</dbReference>
<dbReference type="InterPro" id="IPR011701">
    <property type="entry name" value="MFS"/>
</dbReference>
<feature type="transmembrane region" description="Helical" evidence="3">
    <location>
        <begin position="375"/>
        <end position="395"/>
    </location>
</feature>
<keyword evidence="3" id="KW-0812">Transmembrane</keyword>
<evidence type="ECO:0000313" key="6">
    <source>
        <dbReference type="Proteomes" id="UP001201163"/>
    </source>
</evidence>
<feature type="transmembrane region" description="Helical" evidence="3">
    <location>
        <begin position="314"/>
        <end position="331"/>
    </location>
</feature>
<dbReference type="Pfam" id="PF07690">
    <property type="entry name" value="MFS_1"/>
    <property type="match status" value="1"/>
</dbReference>